<dbReference type="EMBL" id="CM042051">
    <property type="protein sequence ID" value="KAI3729089.1"/>
    <property type="molecule type" value="Genomic_DNA"/>
</dbReference>
<accession>A0ACB9C488</accession>
<dbReference type="Proteomes" id="UP001055879">
    <property type="component" value="Linkage Group LG05"/>
</dbReference>
<comment type="caution">
    <text evidence="1">The sequence shown here is derived from an EMBL/GenBank/DDBJ whole genome shotgun (WGS) entry which is preliminary data.</text>
</comment>
<gene>
    <name evidence="1" type="ORF">L6452_17737</name>
</gene>
<reference evidence="2" key="1">
    <citation type="journal article" date="2022" name="Mol. Ecol. Resour.">
        <title>The genomes of chicory, endive, great burdock and yacon provide insights into Asteraceae palaeo-polyploidization history and plant inulin production.</title>
        <authorList>
            <person name="Fan W."/>
            <person name="Wang S."/>
            <person name="Wang H."/>
            <person name="Wang A."/>
            <person name="Jiang F."/>
            <person name="Liu H."/>
            <person name="Zhao H."/>
            <person name="Xu D."/>
            <person name="Zhang Y."/>
        </authorList>
    </citation>
    <scope>NUCLEOTIDE SEQUENCE [LARGE SCALE GENOMIC DNA]</scope>
    <source>
        <strain evidence="2">cv. Niubang</strain>
    </source>
</reference>
<proteinExistence type="predicted"/>
<evidence type="ECO:0000313" key="2">
    <source>
        <dbReference type="Proteomes" id="UP001055879"/>
    </source>
</evidence>
<name>A0ACB9C488_ARCLA</name>
<protein>
    <submittedName>
        <fullName evidence="1">Uncharacterized protein</fullName>
    </submittedName>
</protein>
<reference evidence="1 2" key="2">
    <citation type="journal article" date="2022" name="Mol. Ecol. Resour.">
        <title>The genomes of chicory, endive, great burdock and yacon provide insights into Asteraceae paleo-polyploidization history and plant inulin production.</title>
        <authorList>
            <person name="Fan W."/>
            <person name="Wang S."/>
            <person name="Wang H."/>
            <person name="Wang A."/>
            <person name="Jiang F."/>
            <person name="Liu H."/>
            <person name="Zhao H."/>
            <person name="Xu D."/>
            <person name="Zhang Y."/>
        </authorList>
    </citation>
    <scope>NUCLEOTIDE SEQUENCE [LARGE SCALE GENOMIC DNA]</scope>
    <source>
        <strain evidence="2">cv. Niubang</strain>
    </source>
</reference>
<keyword evidence="2" id="KW-1185">Reference proteome</keyword>
<evidence type="ECO:0000313" key="1">
    <source>
        <dbReference type="EMBL" id="KAI3729089.1"/>
    </source>
</evidence>
<sequence>MNLHHLASWNLEPQNLQFHLPHQVHRLGARVEVLDWVFSESLIIFNGFGSSRLEDSSGLQKSSLKSTHARISSFDLFRGSFHLPHQVHRLGARVEVLDWVFSESLVIFNGFGSSRLEDSSGLQKSSLGEI</sequence>
<organism evidence="1 2">
    <name type="scientific">Arctium lappa</name>
    <name type="common">Greater burdock</name>
    <name type="synonym">Lappa major</name>
    <dbReference type="NCBI Taxonomy" id="4217"/>
    <lineage>
        <taxon>Eukaryota</taxon>
        <taxon>Viridiplantae</taxon>
        <taxon>Streptophyta</taxon>
        <taxon>Embryophyta</taxon>
        <taxon>Tracheophyta</taxon>
        <taxon>Spermatophyta</taxon>
        <taxon>Magnoliopsida</taxon>
        <taxon>eudicotyledons</taxon>
        <taxon>Gunneridae</taxon>
        <taxon>Pentapetalae</taxon>
        <taxon>asterids</taxon>
        <taxon>campanulids</taxon>
        <taxon>Asterales</taxon>
        <taxon>Asteraceae</taxon>
        <taxon>Carduoideae</taxon>
        <taxon>Cardueae</taxon>
        <taxon>Arctiinae</taxon>
        <taxon>Arctium</taxon>
    </lineage>
</organism>